<accession>A0ABS6V432</accession>
<name>A0ABS6V432_9SPHN</name>
<dbReference type="RefSeq" id="WP_218632323.1">
    <property type="nucleotide sequence ID" value="NZ_JAHVAH010000001.1"/>
</dbReference>
<feature type="chain" id="PRO_5046779135" evidence="2">
    <location>
        <begin position="25"/>
        <end position="417"/>
    </location>
</feature>
<proteinExistence type="predicted"/>
<gene>
    <name evidence="3" type="ORF">KTQ36_03290</name>
</gene>
<feature type="compositionally biased region" description="Pro residues" evidence="1">
    <location>
        <begin position="220"/>
        <end position="245"/>
    </location>
</feature>
<evidence type="ECO:0000313" key="4">
    <source>
        <dbReference type="Proteomes" id="UP000698028"/>
    </source>
</evidence>
<dbReference type="EMBL" id="JAHVAH010000001">
    <property type="protein sequence ID" value="MBW0144317.1"/>
    <property type="molecule type" value="Genomic_DNA"/>
</dbReference>
<comment type="caution">
    <text evidence="3">The sequence shown here is derived from an EMBL/GenBank/DDBJ whole genome shotgun (WGS) entry which is preliminary data.</text>
</comment>
<keyword evidence="2" id="KW-0732">Signal</keyword>
<feature type="signal peptide" evidence="2">
    <location>
        <begin position="1"/>
        <end position="24"/>
    </location>
</feature>
<dbReference type="Proteomes" id="UP000698028">
    <property type="component" value="Unassembled WGS sequence"/>
</dbReference>
<feature type="compositionally biased region" description="Low complexity" evidence="1">
    <location>
        <begin position="106"/>
        <end position="126"/>
    </location>
</feature>
<organism evidence="3 4">
    <name type="scientific">Sphingomicrobium clamense</name>
    <dbReference type="NCBI Taxonomy" id="2851013"/>
    <lineage>
        <taxon>Bacteria</taxon>
        <taxon>Pseudomonadati</taxon>
        <taxon>Pseudomonadota</taxon>
        <taxon>Alphaproteobacteria</taxon>
        <taxon>Sphingomonadales</taxon>
        <taxon>Sphingomonadaceae</taxon>
        <taxon>Sphingomicrobium</taxon>
    </lineage>
</organism>
<keyword evidence="4" id="KW-1185">Reference proteome</keyword>
<feature type="compositionally biased region" description="Pro residues" evidence="1">
    <location>
        <begin position="86"/>
        <end position="105"/>
    </location>
</feature>
<protein>
    <submittedName>
        <fullName evidence="3">Uncharacterized protein</fullName>
    </submittedName>
</protein>
<evidence type="ECO:0000256" key="2">
    <source>
        <dbReference type="SAM" id="SignalP"/>
    </source>
</evidence>
<evidence type="ECO:0000256" key="1">
    <source>
        <dbReference type="SAM" id="MobiDB-lite"/>
    </source>
</evidence>
<evidence type="ECO:0000313" key="3">
    <source>
        <dbReference type="EMBL" id="MBW0144317.1"/>
    </source>
</evidence>
<feature type="region of interest" description="Disordered" evidence="1">
    <location>
        <begin position="24"/>
        <end position="177"/>
    </location>
</feature>
<feature type="region of interest" description="Disordered" evidence="1">
    <location>
        <begin position="213"/>
        <end position="248"/>
    </location>
</feature>
<sequence length="417" mass="42765">MTRVSTLLAGMSAVALLVAPEARAQDGDQDTAIPGPIVLPNATPAPTPSPTPSGGIVAIPPSGQRGSGDSAVGPDSLRDFSLGGPTPAPRATPAPTPAPTPPPSTAPTRPSSTGSPPPARTNSPISRPEPPPPGSAGSSGRLTPVPPTRINPGAVVPEERGAPVDLPPPPEGFTPPESGTAAWPWLLALLALIGAGAFAWHRRRSGLALAGGPALERAPAPQPAPRPAPTPPPPQPETPKAPPAAPAGVITSSVLKPDLEIDVEPVRAVFSEEGLALDYRMTIANKGHGEARGLTIRQDFLFASGTQANDFDEFLGRPVDAEDKPLPTTIPPGTAIGLDAKAFLPLNKARAVIFEGRQLLLPILALGVRHGGQASAHKPDAHGMWLIGRTGGSDGRMAPIRADQGPRIIRDLELKRQ</sequence>
<reference evidence="3 4" key="1">
    <citation type="submission" date="2021-07" db="EMBL/GenBank/DDBJ databases">
        <title>The draft genome sequence of Sphingomicrobium sp. B8.</title>
        <authorList>
            <person name="Mu L."/>
        </authorList>
    </citation>
    <scope>NUCLEOTIDE SEQUENCE [LARGE SCALE GENOMIC DNA]</scope>
    <source>
        <strain evidence="3 4">B8</strain>
    </source>
</reference>